<protein>
    <submittedName>
        <fullName evidence="17">PAS domain-containing protein</fullName>
    </submittedName>
</protein>
<evidence type="ECO:0000256" key="13">
    <source>
        <dbReference type="SAM" id="Coils"/>
    </source>
</evidence>
<evidence type="ECO:0000256" key="3">
    <source>
        <dbReference type="ARBA" id="ARBA00022553"/>
    </source>
</evidence>
<dbReference type="Gene3D" id="3.40.50.150">
    <property type="entry name" value="Vaccinia Virus protein VP39"/>
    <property type="match status" value="1"/>
</dbReference>
<dbReference type="PROSITE" id="PS50122">
    <property type="entry name" value="CHEB"/>
    <property type="match status" value="1"/>
</dbReference>
<feature type="domain" description="CheR-type methyltransferase" evidence="16">
    <location>
        <begin position="199"/>
        <end position="473"/>
    </location>
</feature>
<organism evidence="17 18">
    <name type="scientific">Leisingera aquaemixtae</name>
    <dbReference type="NCBI Taxonomy" id="1396826"/>
    <lineage>
        <taxon>Bacteria</taxon>
        <taxon>Pseudomonadati</taxon>
        <taxon>Pseudomonadota</taxon>
        <taxon>Alphaproteobacteria</taxon>
        <taxon>Rhodobacterales</taxon>
        <taxon>Roseobacteraceae</taxon>
        <taxon>Leisingera</taxon>
    </lineage>
</organism>
<evidence type="ECO:0000256" key="12">
    <source>
        <dbReference type="PROSITE-ProRule" id="PRU00050"/>
    </source>
</evidence>
<dbReference type="InterPro" id="IPR022642">
    <property type="entry name" value="CheR_C"/>
</dbReference>
<dbReference type="SUPFAM" id="SSF55785">
    <property type="entry name" value="PYP-like sensor domain (PAS domain)"/>
    <property type="match status" value="2"/>
</dbReference>
<evidence type="ECO:0000256" key="5">
    <source>
        <dbReference type="ARBA" id="ARBA00022630"/>
    </source>
</evidence>
<dbReference type="CDD" id="cd00130">
    <property type="entry name" value="PAS"/>
    <property type="match status" value="1"/>
</dbReference>
<keyword evidence="7" id="KW-0808">Transferase</keyword>
<dbReference type="Gene3D" id="1.10.155.10">
    <property type="entry name" value="Chemotaxis receptor methyltransferase CheR, N-terminal domain"/>
    <property type="match status" value="1"/>
</dbReference>
<dbReference type="PANTHER" id="PTHR24422">
    <property type="entry name" value="CHEMOTAXIS PROTEIN METHYLTRANSFERASE"/>
    <property type="match status" value="1"/>
</dbReference>
<name>A0ABY5WGX1_9RHOB</name>
<keyword evidence="6" id="KW-0288">FMN</keyword>
<keyword evidence="4" id="KW-0489">Methyltransferase</keyword>
<evidence type="ECO:0000256" key="2">
    <source>
        <dbReference type="ARBA" id="ARBA00001541"/>
    </source>
</evidence>
<evidence type="ECO:0000259" key="14">
    <source>
        <dbReference type="PROSITE" id="PS50113"/>
    </source>
</evidence>
<dbReference type="InterPro" id="IPR000673">
    <property type="entry name" value="Sig_transdc_resp-reg_Me-estase"/>
</dbReference>
<dbReference type="InterPro" id="IPR011102">
    <property type="entry name" value="Sig_transdc_His_kinase_HWE"/>
</dbReference>
<dbReference type="InterPro" id="IPR013655">
    <property type="entry name" value="PAS_fold_3"/>
</dbReference>
<dbReference type="Pfam" id="PF13596">
    <property type="entry name" value="PAS_10"/>
    <property type="match status" value="1"/>
</dbReference>
<dbReference type="InterPro" id="IPR050903">
    <property type="entry name" value="Bact_Chemotaxis_MeTrfase"/>
</dbReference>
<dbReference type="Pfam" id="PF03705">
    <property type="entry name" value="CheR_N"/>
    <property type="match status" value="1"/>
</dbReference>
<evidence type="ECO:0000256" key="4">
    <source>
        <dbReference type="ARBA" id="ARBA00022603"/>
    </source>
</evidence>
<keyword evidence="13" id="KW-0175">Coiled coil</keyword>
<keyword evidence="9" id="KW-0547">Nucleotide-binding</keyword>
<dbReference type="EMBL" id="CP081051">
    <property type="protein sequence ID" value="UWQ40702.1"/>
    <property type="molecule type" value="Genomic_DNA"/>
</dbReference>
<evidence type="ECO:0000256" key="11">
    <source>
        <dbReference type="ARBA" id="ARBA00022840"/>
    </source>
</evidence>
<dbReference type="InterPro" id="IPR035965">
    <property type="entry name" value="PAS-like_dom_sf"/>
</dbReference>
<evidence type="ECO:0000313" key="18">
    <source>
        <dbReference type="Proteomes" id="UP001058514"/>
    </source>
</evidence>
<dbReference type="Gene3D" id="3.30.450.20">
    <property type="entry name" value="PAS domain"/>
    <property type="match status" value="2"/>
</dbReference>
<feature type="coiled-coil region" evidence="13">
    <location>
        <begin position="648"/>
        <end position="703"/>
    </location>
</feature>
<keyword evidence="12" id="KW-0378">Hydrolase</keyword>
<reference evidence="17" key="1">
    <citation type="submission" date="2021-08" db="EMBL/GenBank/DDBJ databases">
        <authorList>
            <person name="Nwanade C."/>
            <person name="Wang M."/>
            <person name="Masoudi A."/>
            <person name="Yu Z."/>
            <person name="Liu J."/>
        </authorList>
    </citation>
    <scope>NUCLEOTIDE SEQUENCE</scope>
    <source>
        <strain evidence="17">S166</strain>
    </source>
</reference>
<dbReference type="SUPFAM" id="SSF52738">
    <property type="entry name" value="Methylesterase CheB, C-terminal domain"/>
    <property type="match status" value="1"/>
</dbReference>
<comment type="catalytic activity">
    <reaction evidence="1">
        <text>ATP + protein L-histidine = ADP + protein N-phospho-L-histidine.</text>
        <dbReference type="EC" id="2.7.13.3"/>
    </reaction>
</comment>
<dbReference type="RefSeq" id="WP_259963991.1">
    <property type="nucleotide sequence ID" value="NZ_CP081051.1"/>
</dbReference>
<dbReference type="InterPro" id="IPR000700">
    <property type="entry name" value="PAS-assoc_C"/>
</dbReference>
<dbReference type="PANTHER" id="PTHR24422:SF27">
    <property type="entry name" value="PROTEIN-GLUTAMATE O-METHYLTRANSFERASE"/>
    <property type="match status" value="1"/>
</dbReference>
<dbReference type="PROSITE" id="PS50123">
    <property type="entry name" value="CHER"/>
    <property type="match status" value="1"/>
</dbReference>
<evidence type="ECO:0000256" key="7">
    <source>
        <dbReference type="ARBA" id="ARBA00022679"/>
    </source>
</evidence>
<feature type="active site" evidence="12">
    <location>
        <position position="17"/>
    </location>
</feature>
<evidence type="ECO:0000256" key="6">
    <source>
        <dbReference type="ARBA" id="ARBA00022643"/>
    </source>
</evidence>
<proteinExistence type="predicted"/>
<dbReference type="InterPro" id="IPR000780">
    <property type="entry name" value="CheR_MeTrfase"/>
</dbReference>
<keyword evidence="11" id="KW-0067">ATP-binding</keyword>
<dbReference type="SMART" id="SM00091">
    <property type="entry name" value="PAS"/>
    <property type="match status" value="2"/>
</dbReference>
<feature type="domain" description="PAC" evidence="14">
    <location>
        <begin position="772"/>
        <end position="824"/>
    </location>
</feature>
<dbReference type="SMART" id="SM00138">
    <property type="entry name" value="MeTrc"/>
    <property type="match status" value="1"/>
</dbReference>
<dbReference type="Gene3D" id="3.30.565.10">
    <property type="entry name" value="Histidine kinase-like ATPase, C-terminal domain"/>
    <property type="match status" value="1"/>
</dbReference>
<feature type="active site" evidence="12">
    <location>
        <position position="136"/>
    </location>
</feature>
<dbReference type="Pfam" id="PF08447">
    <property type="entry name" value="PAS_3"/>
    <property type="match status" value="1"/>
</dbReference>
<evidence type="ECO:0000256" key="8">
    <source>
        <dbReference type="ARBA" id="ARBA00022691"/>
    </source>
</evidence>
<dbReference type="InterPro" id="IPR029063">
    <property type="entry name" value="SAM-dependent_MTases_sf"/>
</dbReference>
<dbReference type="InterPro" id="IPR000014">
    <property type="entry name" value="PAS"/>
</dbReference>
<sequence>MANDETSAPPVIGVGASAGGLEAIREMLSAAGPDTGLAFVIVQHLDPNHESMMAELLGRQTPLPVKQVSGGERVDANHVYVIPPGRGLAIMDGCLRLHEFKEPRGLRRPIDDFFASLARDQEHNAACVILSGTGADGTSGLRAIKEHGGLCVAQEPDTAGYDGMPVSAIGTGLVDFVRDPGSIVACLRTFFDRSSAREEREKAAEVVADHVDEMCASLRKTVGHDFSGYKKSTLVRRIERRMQVLGITQPSAYLERIGDDADECEALFRDLLINVTRFFRDPEMFEELNRRVILPMVERATAEDEIRVWVPGCSSGEEAYSIAVLFADALASRIPRPLVQIFATDIDESMLSLAREGRYPVSALADIPERLREHFTIGKDGIFQMAPKVRDLIRFSSHSLVKDPPFSKLDLISCRNLLIYMGDRLQQQVFPIFHYALNPGGHLFLGPSESIGRHEELFSVTDQKSRIYKRLEGRPFYPFNLPASVAPAKKRSFELPRYGESSRLSWEESVSVRRLVEHYTPASMVVDTDGGVIKTYGRLAKYFEYPSPGRDITFAVSLARPGLRDVLPQMIRQAATGKKRVVARDVTVQAEFGQQVADVVADPLPDGNVLLVFRDAAPFEPGAADDMLELGPADSELQVLQDELRLTRHRLRGTVEELETANEELKSSNEEMMSMNEELQSTNEELTTVNDELKTKVDQLTVANSDLRNFFESTRLAVVVLDRNLQIRSFTEAAKSVFPLKDNDRGRPLTEVASLLENAQHIEDARTVLMGDTVPARTVASSDGERQWALRVLPYRLQDGTIDGATVVFNDITEALRMQQDLDLERERLQLAVEVAQLGVWEYHAESGETFLDERELALFGVSGGGDTSIDTLMELILDEDRPGVEASLRRAIAGDEDFSAAFRIRLPDGSVRHLRGLGRLVDAASPVRMIGVSFDVSPEARLAEQRELLIREMNHRVKNLFAIIGGFVSGAARTANSPAELARDVRARIEALGRSHSLTQSQNGTGGVQLKDLIECAVRPHAGNARTALSGPDIVIDIEQLTPLALLFHEWTTNSAKYGAFRPEGGRVDVTWEKVPGNALEIAWKEETEAQRKDNPSNGTGFGSLLVKHSVRQLEGRISEAHTQSSWHSTLTIPLT</sequence>
<evidence type="ECO:0000256" key="10">
    <source>
        <dbReference type="ARBA" id="ARBA00022777"/>
    </source>
</evidence>
<dbReference type="InterPro" id="IPR035909">
    <property type="entry name" value="CheB_C"/>
</dbReference>
<dbReference type="Pfam" id="PF07536">
    <property type="entry name" value="HWE_HK"/>
    <property type="match status" value="1"/>
</dbReference>
<dbReference type="CDD" id="cd16434">
    <property type="entry name" value="CheB-CheR_fusion"/>
    <property type="match status" value="1"/>
</dbReference>
<evidence type="ECO:0000256" key="1">
    <source>
        <dbReference type="ARBA" id="ARBA00000085"/>
    </source>
</evidence>
<dbReference type="Pfam" id="PF01339">
    <property type="entry name" value="CheB_methylest"/>
    <property type="match status" value="1"/>
</dbReference>
<feature type="domain" description="CheB-type methylesterase" evidence="15">
    <location>
        <begin position="5"/>
        <end position="194"/>
    </location>
</feature>
<dbReference type="Pfam" id="PF01739">
    <property type="entry name" value="CheR"/>
    <property type="match status" value="1"/>
</dbReference>
<keyword evidence="3" id="KW-0597">Phosphoprotein</keyword>
<dbReference type="SUPFAM" id="SSF53335">
    <property type="entry name" value="S-adenosyl-L-methionine-dependent methyltransferases"/>
    <property type="match status" value="1"/>
</dbReference>
<keyword evidence="10" id="KW-0418">Kinase</keyword>
<dbReference type="InterPro" id="IPR036804">
    <property type="entry name" value="CheR_N_sf"/>
</dbReference>
<dbReference type="PRINTS" id="PR00996">
    <property type="entry name" value="CHERMTFRASE"/>
</dbReference>
<evidence type="ECO:0000259" key="15">
    <source>
        <dbReference type="PROSITE" id="PS50122"/>
    </source>
</evidence>
<evidence type="ECO:0000259" key="16">
    <source>
        <dbReference type="PROSITE" id="PS50123"/>
    </source>
</evidence>
<gene>
    <name evidence="17" type="ORF">K3718_14235</name>
</gene>
<accession>A0ABY5WGX1</accession>
<keyword evidence="18" id="KW-1185">Reference proteome</keyword>
<dbReference type="PROSITE" id="PS50113">
    <property type="entry name" value="PAC"/>
    <property type="match status" value="1"/>
</dbReference>
<dbReference type="NCBIfam" id="TIGR00229">
    <property type="entry name" value="sensory_box"/>
    <property type="match status" value="1"/>
</dbReference>
<dbReference type="SMART" id="SM00911">
    <property type="entry name" value="HWE_HK"/>
    <property type="match status" value="1"/>
</dbReference>
<dbReference type="InterPro" id="IPR036890">
    <property type="entry name" value="HATPase_C_sf"/>
</dbReference>
<evidence type="ECO:0000256" key="9">
    <source>
        <dbReference type="ARBA" id="ARBA00022741"/>
    </source>
</evidence>
<dbReference type="Proteomes" id="UP001058514">
    <property type="component" value="Chromosome"/>
</dbReference>
<dbReference type="InterPro" id="IPR022641">
    <property type="entry name" value="CheR_N"/>
</dbReference>
<keyword evidence="12" id="KW-0145">Chemotaxis</keyword>
<evidence type="ECO:0000313" key="17">
    <source>
        <dbReference type="EMBL" id="UWQ40702.1"/>
    </source>
</evidence>
<comment type="catalytic activity">
    <reaction evidence="2">
        <text>L-glutamyl-[protein] + S-adenosyl-L-methionine = [protein]-L-glutamate 5-O-methyl ester + S-adenosyl-L-homocysteine</text>
        <dbReference type="Rhea" id="RHEA:24452"/>
        <dbReference type="Rhea" id="RHEA-COMP:10208"/>
        <dbReference type="Rhea" id="RHEA-COMP:10311"/>
        <dbReference type="ChEBI" id="CHEBI:29973"/>
        <dbReference type="ChEBI" id="CHEBI:57856"/>
        <dbReference type="ChEBI" id="CHEBI:59789"/>
        <dbReference type="ChEBI" id="CHEBI:82795"/>
        <dbReference type="EC" id="2.1.1.80"/>
    </reaction>
</comment>
<keyword evidence="5" id="KW-0285">Flavoprotein</keyword>
<keyword evidence="8" id="KW-0949">S-adenosyl-L-methionine</keyword>
<feature type="active site" evidence="12">
    <location>
        <position position="44"/>
    </location>
</feature>
<dbReference type="SUPFAM" id="SSF47757">
    <property type="entry name" value="Chemotaxis receptor methyltransferase CheR, N-terminal domain"/>
    <property type="match status" value="1"/>
</dbReference>
<dbReference type="Gene3D" id="3.40.50.180">
    <property type="entry name" value="Methylesterase CheB, C-terminal domain"/>
    <property type="match status" value="1"/>
</dbReference>